<evidence type="ECO:0000256" key="1">
    <source>
        <dbReference type="ARBA" id="ARBA00022723"/>
    </source>
</evidence>
<dbReference type="AlphaFoldDB" id="A0AAW2TMZ3"/>
<accession>A0AAW2TMZ3</accession>
<dbReference type="GO" id="GO:0005829">
    <property type="term" value="C:cytosol"/>
    <property type="evidence" value="ECO:0007669"/>
    <property type="project" value="TreeGrafter"/>
</dbReference>
<name>A0AAW2TMZ3_9LAMI</name>
<organism evidence="5">
    <name type="scientific">Sesamum latifolium</name>
    <dbReference type="NCBI Taxonomy" id="2727402"/>
    <lineage>
        <taxon>Eukaryota</taxon>
        <taxon>Viridiplantae</taxon>
        <taxon>Streptophyta</taxon>
        <taxon>Embryophyta</taxon>
        <taxon>Tracheophyta</taxon>
        <taxon>Spermatophyta</taxon>
        <taxon>Magnoliopsida</taxon>
        <taxon>eudicotyledons</taxon>
        <taxon>Gunneridae</taxon>
        <taxon>Pentapetalae</taxon>
        <taxon>asterids</taxon>
        <taxon>lamiids</taxon>
        <taxon>Lamiales</taxon>
        <taxon>Pedaliaceae</taxon>
        <taxon>Sesamum</taxon>
    </lineage>
</organism>
<evidence type="ECO:0000313" key="5">
    <source>
        <dbReference type="EMBL" id="KAL0405999.1"/>
    </source>
</evidence>
<dbReference type="GO" id="GO:0008270">
    <property type="term" value="F:zinc ion binding"/>
    <property type="evidence" value="ECO:0007669"/>
    <property type="project" value="UniProtKB-KW"/>
</dbReference>
<feature type="domain" description="CW-type" evidence="4">
    <location>
        <begin position="116"/>
        <end position="174"/>
    </location>
</feature>
<evidence type="ECO:0000256" key="3">
    <source>
        <dbReference type="ARBA" id="ARBA00022833"/>
    </source>
</evidence>
<proteinExistence type="predicted"/>
<dbReference type="Pfam" id="PF23292">
    <property type="entry name" value="SAND_ULT1"/>
    <property type="match status" value="1"/>
</dbReference>
<keyword evidence="3" id="KW-0862">Zinc</keyword>
<keyword evidence="2" id="KW-0863">Zinc-finger</keyword>
<reference evidence="5" key="1">
    <citation type="submission" date="2020-06" db="EMBL/GenBank/DDBJ databases">
        <authorList>
            <person name="Li T."/>
            <person name="Hu X."/>
            <person name="Zhang T."/>
            <person name="Song X."/>
            <person name="Zhang H."/>
            <person name="Dai N."/>
            <person name="Sheng W."/>
            <person name="Hou X."/>
            <person name="Wei L."/>
        </authorList>
    </citation>
    <scope>NUCLEOTIDE SEQUENCE</scope>
    <source>
        <strain evidence="5">KEN1</strain>
        <tissue evidence="5">Leaf</tissue>
    </source>
</reference>
<dbReference type="InterPro" id="IPR011124">
    <property type="entry name" value="Znf_CW"/>
</dbReference>
<dbReference type="PANTHER" id="PTHR34053">
    <property type="entry name" value="PROTEIN ULTRAPETALA 1"/>
    <property type="match status" value="1"/>
</dbReference>
<reference evidence="5" key="2">
    <citation type="journal article" date="2024" name="Plant">
        <title>Genomic evolution and insights into agronomic trait innovations of Sesamum species.</title>
        <authorList>
            <person name="Miao H."/>
            <person name="Wang L."/>
            <person name="Qu L."/>
            <person name="Liu H."/>
            <person name="Sun Y."/>
            <person name="Le M."/>
            <person name="Wang Q."/>
            <person name="Wei S."/>
            <person name="Zheng Y."/>
            <person name="Lin W."/>
            <person name="Duan Y."/>
            <person name="Cao H."/>
            <person name="Xiong S."/>
            <person name="Wang X."/>
            <person name="Wei L."/>
            <person name="Li C."/>
            <person name="Ma Q."/>
            <person name="Ju M."/>
            <person name="Zhao R."/>
            <person name="Li G."/>
            <person name="Mu C."/>
            <person name="Tian Q."/>
            <person name="Mei H."/>
            <person name="Zhang T."/>
            <person name="Gao T."/>
            <person name="Zhang H."/>
        </authorList>
    </citation>
    <scope>NUCLEOTIDE SEQUENCE</scope>
    <source>
        <strain evidence="5">KEN1</strain>
    </source>
</reference>
<comment type="caution">
    <text evidence="5">The sequence shown here is derived from an EMBL/GenBank/DDBJ whole genome shotgun (WGS) entry which is preliminary data.</text>
</comment>
<dbReference type="InterPro" id="IPR057012">
    <property type="entry name" value="ULT1/2_Znf"/>
</dbReference>
<sequence length="218" mass="25286">MFTEEELASFHGVLQSTPEFVEINCGCTNPRYGDTPGKLRAYVDGKVEIDCNCMEDCPKVNVSPVEFARHAGRTNAHNNWKSQIWVFSHDGHKIALRRTCLMKHHTHAFQRPIRQVTHRDEFKQCSRCNKQRRFTVRTKETCKIYHDALVDNNWQCPDMPNNLLTCDNPEERESRTVCRGCPRAQRCEGCEQCVCLGCEMCCFEVCHCQTCVEYILNM</sequence>
<dbReference type="InterPro" id="IPR020533">
    <property type="entry name" value="Developmental_reg_ULTRAPETALA"/>
</dbReference>
<dbReference type="InterPro" id="IPR057011">
    <property type="entry name" value="ULT1/2_SAND"/>
</dbReference>
<dbReference type="Pfam" id="PF23293">
    <property type="entry name" value="zf_ULT1"/>
    <property type="match status" value="1"/>
</dbReference>
<gene>
    <name evidence="5" type="ORF">Slati_3913800</name>
</gene>
<dbReference type="EMBL" id="JACGWN010000014">
    <property type="protein sequence ID" value="KAL0405999.1"/>
    <property type="molecule type" value="Genomic_DNA"/>
</dbReference>
<dbReference type="PANTHER" id="PTHR34053:SF4">
    <property type="entry name" value="PROTEIN ULTRAPETALA 2-LIKE"/>
    <property type="match status" value="1"/>
</dbReference>
<evidence type="ECO:0000259" key="4">
    <source>
        <dbReference type="PROSITE" id="PS51050"/>
    </source>
</evidence>
<dbReference type="GO" id="GO:0005634">
    <property type="term" value="C:nucleus"/>
    <property type="evidence" value="ECO:0007669"/>
    <property type="project" value="TreeGrafter"/>
</dbReference>
<dbReference type="PROSITE" id="PS51050">
    <property type="entry name" value="ZF_CW"/>
    <property type="match status" value="1"/>
</dbReference>
<keyword evidence="1" id="KW-0479">Metal-binding</keyword>
<protein>
    <submittedName>
        <fullName evidence="5">Protein ULTRAPETALA 1</fullName>
    </submittedName>
</protein>
<evidence type="ECO:0000256" key="2">
    <source>
        <dbReference type="ARBA" id="ARBA00022771"/>
    </source>
</evidence>